<evidence type="ECO:0000256" key="1">
    <source>
        <dbReference type="ARBA" id="ARBA00009995"/>
    </source>
</evidence>
<dbReference type="PANTHER" id="PTHR11926:SF774">
    <property type="entry name" value="UDP-GLYCOSYLTRANSFERASE 85A1-RELATED"/>
    <property type="match status" value="1"/>
</dbReference>
<dbReference type="OrthoDB" id="5835829at2759"/>
<dbReference type="Pfam" id="PF00201">
    <property type="entry name" value="UDPGT"/>
    <property type="match status" value="1"/>
</dbReference>
<sequence length="439" mass="49040">GYFPCLMLARLLTSQGVTVTFVVTEEELATKLKESERRSGSPEAHDSIRYATIAYEPPSKTPTDFFQTFKMGYSLRSGFEALLHKLTSSPVGVTCIIIDCFVPWGWKVASDFKIPAFAFYTTNAHALTVMLHARSLIPHGLTVPHRVIEGIPGLSPLQVCDLPRSIHTLPSFSMNLSEDLRNAAGVILNTVLELEKEPLEFVSCKIPFYAIGPMRLVLGAECFGGLHGANHRTEERECLDWLGTRPHASVLFVAFGSWVNMNCNQVRELAEGLEASGQAFLWVNRSNDTLLPEDFMERTKDRGLMITWAPQVEVSSHSAIGGFITHCGWNSLTENLSQRAVPMICWPHLAEQRLNKRLLVNKWNVGLELRDEDGVVKKTELEKVIIDVMQGEIGKEPWKRALRLKELILSAVEERGSSQRYLKALGEEIRHLGSGVTAE</sequence>
<evidence type="ECO:0000256" key="3">
    <source>
        <dbReference type="SAM" id="SignalP"/>
    </source>
</evidence>
<feature type="chain" id="PRO_5039550894" description="Glycosyltransferase" evidence="3">
    <location>
        <begin position="21"/>
        <end position="439"/>
    </location>
</feature>
<evidence type="ECO:0008006" key="6">
    <source>
        <dbReference type="Google" id="ProtNLM"/>
    </source>
</evidence>
<keyword evidence="2" id="KW-0808">Transferase</keyword>
<keyword evidence="3" id="KW-0732">Signal</keyword>
<evidence type="ECO:0000313" key="5">
    <source>
        <dbReference type="Proteomes" id="UP000886520"/>
    </source>
</evidence>
<dbReference type="CDD" id="cd03784">
    <property type="entry name" value="GT1_Gtf-like"/>
    <property type="match status" value="1"/>
</dbReference>
<comment type="similarity">
    <text evidence="1">Belongs to the UDP-glycosyltransferase family.</text>
</comment>
<reference evidence="4" key="1">
    <citation type="submission" date="2021-01" db="EMBL/GenBank/DDBJ databases">
        <title>Adiantum capillus-veneris genome.</title>
        <authorList>
            <person name="Fang Y."/>
            <person name="Liao Q."/>
        </authorList>
    </citation>
    <scope>NUCLEOTIDE SEQUENCE</scope>
    <source>
        <strain evidence="4">H3</strain>
        <tissue evidence="4">Leaf</tissue>
    </source>
</reference>
<gene>
    <name evidence="4" type="ORF">GOP47_0021256</name>
</gene>
<dbReference type="GO" id="GO:0080044">
    <property type="term" value="F:quercetin 7-O-glucosyltransferase activity"/>
    <property type="evidence" value="ECO:0007669"/>
    <property type="project" value="TreeGrafter"/>
</dbReference>
<evidence type="ECO:0000313" key="4">
    <source>
        <dbReference type="EMBL" id="KAI5064586.1"/>
    </source>
</evidence>
<dbReference type="Proteomes" id="UP000886520">
    <property type="component" value="Chromosome 20"/>
</dbReference>
<dbReference type="GO" id="GO:0080043">
    <property type="term" value="F:quercetin 3-O-glucosyltransferase activity"/>
    <property type="evidence" value="ECO:0007669"/>
    <property type="project" value="TreeGrafter"/>
</dbReference>
<name>A0A9D4Z9H3_ADICA</name>
<proteinExistence type="inferred from homology"/>
<keyword evidence="5" id="KW-1185">Reference proteome</keyword>
<comment type="caution">
    <text evidence="4">The sequence shown here is derived from an EMBL/GenBank/DDBJ whole genome shotgun (WGS) entry which is preliminary data.</text>
</comment>
<dbReference type="AlphaFoldDB" id="A0A9D4Z9H3"/>
<dbReference type="FunFam" id="3.40.50.2000:FF:000056">
    <property type="entry name" value="Glycosyltransferase"/>
    <property type="match status" value="1"/>
</dbReference>
<dbReference type="PANTHER" id="PTHR11926">
    <property type="entry name" value="GLUCOSYL/GLUCURONOSYL TRANSFERASES"/>
    <property type="match status" value="1"/>
</dbReference>
<dbReference type="InterPro" id="IPR002213">
    <property type="entry name" value="UDP_glucos_trans"/>
</dbReference>
<feature type="signal peptide" evidence="3">
    <location>
        <begin position="1"/>
        <end position="20"/>
    </location>
</feature>
<dbReference type="SUPFAM" id="SSF53756">
    <property type="entry name" value="UDP-Glycosyltransferase/glycogen phosphorylase"/>
    <property type="match status" value="1"/>
</dbReference>
<organism evidence="4 5">
    <name type="scientific">Adiantum capillus-veneris</name>
    <name type="common">Maidenhair fern</name>
    <dbReference type="NCBI Taxonomy" id="13818"/>
    <lineage>
        <taxon>Eukaryota</taxon>
        <taxon>Viridiplantae</taxon>
        <taxon>Streptophyta</taxon>
        <taxon>Embryophyta</taxon>
        <taxon>Tracheophyta</taxon>
        <taxon>Polypodiopsida</taxon>
        <taxon>Polypodiidae</taxon>
        <taxon>Polypodiales</taxon>
        <taxon>Pteridineae</taxon>
        <taxon>Pteridaceae</taxon>
        <taxon>Vittarioideae</taxon>
        <taxon>Adiantum</taxon>
    </lineage>
</organism>
<dbReference type="Gene3D" id="3.40.50.2000">
    <property type="entry name" value="Glycogen Phosphorylase B"/>
    <property type="match status" value="2"/>
</dbReference>
<feature type="non-terminal residue" evidence="4">
    <location>
        <position position="1"/>
    </location>
</feature>
<accession>A0A9D4Z9H3</accession>
<dbReference type="EMBL" id="JABFUD020000020">
    <property type="protein sequence ID" value="KAI5064586.1"/>
    <property type="molecule type" value="Genomic_DNA"/>
</dbReference>
<protein>
    <recommendedName>
        <fullName evidence="6">Glycosyltransferase</fullName>
    </recommendedName>
</protein>
<evidence type="ECO:0000256" key="2">
    <source>
        <dbReference type="ARBA" id="ARBA00022679"/>
    </source>
</evidence>